<dbReference type="HOGENOM" id="CLU_098620_0_0_14"/>
<reference evidence="1 2" key="1">
    <citation type="journal article" date="2011" name="J. Bacteriol.">
        <title>Complete genome sequences of two hemotropic Mycoplasmas, Mycoplasma haemofelis strain Ohio2 and Mycoplasma suis strain Illinois.</title>
        <authorList>
            <person name="Messick J.B."/>
            <person name="Santos A.P."/>
            <person name="Guimaraes A.M."/>
        </authorList>
    </citation>
    <scope>NUCLEOTIDE SEQUENCE [LARGE SCALE GENOMIC DNA]</scope>
    <source>
        <strain evidence="1 2">Ohio2</strain>
    </source>
</reference>
<proteinExistence type="predicted"/>
<dbReference type="BioCyc" id="MHAE859194:G1GR7-397-MONOMER"/>
<name>F6FH77_MYCHI</name>
<dbReference type="STRING" id="859194.MHF_0406"/>
<dbReference type="EMBL" id="CP002808">
    <property type="protein sequence ID" value="AEG72682.1"/>
    <property type="molecule type" value="Genomic_DNA"/>
</dbReference>
<dbReference type="KEGG" id="mhf:MHF_0406"/>
<evidence type="ECO:0000313" key="1">
    <source>
        <dbReference type="EMBL" id="AEG72682.1"/>
    </source>
</evidence>
<sequence length="229" mass="25930">MDIKLLGAIGSAGTVAAGGGMYLALKDKTTPISELFKQEKGRVLMTDDSDAKWDAAWELYRNDHKVEGSTTYKDVDKWGISNWKDKKGESKAFKEFKDECSKRSKVQVTDTNKQEYLDVKKYCSRPKKVSELLSEDKSLTLLKKGEDTGAWNASWSKYKEAQATSKNNNNVTYKTTDTWSMSIWSSKKGDTTAPSEYQDECGKKADSYIVPENLTEDETFKQVRSWCTK</sequence>
<organism evidence="1 2">
    <name type="scientific">Mycoplasma haemofelis (strain Ohio2)</name>
    <dbReference type="NCBI Taxonomy" id="859194"/>
    <lineage>
        <taxon>Bacteria</taxon>
        <taxon>Bacillati</taxon>
        <taxon>Mycoplasmatota</taxon>
        <taxon>Mollicutes</taxon>
        <taxon>Mycoplasmataceae</taxon>
        <taxon>Mycoplasma</taxon>
    </lineage>
</organism>
<dbReference type="Proteomes" id="UP000007952">
    <property type="component" value="Chromosome"/>
</dbReference>
<evidence type="ECO:0000313" key="2">
    <source>
        <dbReference type="Proteomes" id="UP000007952"/>
    </source>
</evidence>
<reference key="2">
    <citation type="submission" date="2011-05" db="EMBL/GenBank/DDBJ databases">
        <title>The Genome of Mycoplasma haemofelis Strain Ohio2, a pathogenic hemoplasma of the cat.</title>
        <authorList>
            <person name="Santos A.P."/>
            <person name="Guimaraes A.M.S."/>
            <person name="SanMiguel P.J."/>
            <person name="Martin S.W."/>
            <person name="Messick J.B."/>
        </authorList>
    </citation>
    <scope>NUCLEOTIDE SEQUENCE</scope>
    <source>
        <strain>Ohio2</strain>
    </source>
</reference>
<protein>
    <submittedName>
        <fullName evidence="1">Uncharacterized protein</fullName>
    </submittedName>
</protein>
<dbReference type="AlphaFoldDB" id="F6FH77"/>
<gene>
    <name evidence="1" type="ordered locus">MHF_0406</name>
</gene>
<accession>F6FH77</accession>